<comment type="caution">
    <text evidence="6">The sequence shown here is derived from an EMBL/GenBank/DDBJ whole genome shotgun (WGS) entry which is preliminary data.</text>
</comment>
<reference evidence="6 7" key="1">
    <citation type="journal article" date="2024" name="IMA Fungus">
        <title>IMA Genome - F19 : A genome assembly and annotation guide to empower mycologists, including annotated draft genome sequences of Ceratocystis pirilliformis, Diaporthe australafricana, Fusarium ophioides, Paecilomyces lecythidis, and Sporothrix stenoceras.</title>
        <authorList>
            <person name="Aylward J."/>
            <person name="Wilson A.M."/>
            <person name="Visagie C.M."/>
            <person name="Spraker J."/>
            <person name="Barnes I."/>
            <person name="Buitendag C."/>
            <person name="Ceriani C."/>
            <person name="Del Mar Angel L."/>
            <person name="du Plessis D."/>
            <person name="Fuchs T."/>
            <person name="Gasser K."/>
            <person name="Kramer D."/>
            <person name="Li W."/>
            <person name="Munsamy K."/>
            <person name="Piso A."/>
            <person name="Price J.L."/>
            <person name="Sonnekus B."/>
            <person name="Thomas C."/>
            <person name="van der Nest A."/>
            <person name="van Dijk A."/>
            <person name="van Heerden A."/>
            <person name="van Vuuren N."/>
            <person name="Yilmaz N."/>
            <person name="Duong T.A."/>
            <person name="van der Merwe N.A."/>
            <person name="Wingfield M.J."/>
            <person name="Wingfield B.D."/>
        </authorList>
    </citation>
    <scope>NUCLEOTIDE SEQUENCE [LARGE SCALE GENOMIC DNA]</scope>
    <source>
        <strain evidence="6 7">CMW 18300</strain>
    </source>
</reference>
<dbReference type="PROSITE" id="PS00723">
    <property type="entry name" value="POLYPRENYL_SYNTHASE_1"/>
    <property type="match status" value="1"/>
</dbReference>
<feature type="region of interest" description="Disordered" evidence="5">
    <location>
        <begin position="1"/>
        <end position="66"/>
    </location>
</feature>
<evidence type="ECO:0000256" key="5">
    <source>
        <dbReference type="SAM" id="MobiDB-lite"/>
    </source>
</evidence>
<keyword evidence="7" id="KW-1185">Reference proteome</keyword>
<dbReference type="PANTHER" id="PTHR12001">
    <property type="entry name" value="GERANYLGERANYL PYROPHOSPHATE SYNTHASE"/>
    <property type="match status" value="1"/>
</dbReference>
<dbReference type="SFLD" id="SFLDS00005">
    <property type="entry name" value="Isoprenoid_Synthase_Type_I"/>
    <property type="match status" value="1"/>
</dbReference>
<evidence type="ECO:0000313" key="7">
    <source>
        <dbReference type="Proteomes" id="UP001583177"/>
    </source>
</evidence>
<evidence type="ECO:0000256" key="3">
    <source>
        <dbReference type="ARBA" id="ARBA00022842"/>
    </source>
</evidence>
<protein>
    <submittedName>
        <fullName evidence="6">Geranylgeranyl pyrophosphate synthetase</fullName>
    </submittedName>
</protein>
<dbReference type="InterPro" id="IPR008949">
    <property type="entry name" value="Isoprenoid_synthase_dom_sf"/>
</dbReference>
<proteinExistence type="inferred from homology"/>
<keyword evidence="3" id="KW-0460">Magnesium</keyword>
<dbReference type="PANTHER" id="PTHR12001:SF44">
    <property type="entry name" value="GERANYLGERANYL PYROPHOSPHATE SYNTHASE"/>
    <property type="match status" value="1"/>
</dbReference>
<evidence type="ECO:0000256" key="2">
    <source>
        <dbReference type="ARBA" id="ARBA00022723"/>
    </source>
</evidence>
<dbReference type="InterPro" id="IPR033749">
    <property type="entry name" value="Polyprenyl_synt_CS"/>
</dbReference>
<feature type="compositionally biased region" description="Basic residues" evidence="5">
    <location>
        <begin position="35"/>
        <end position="45"/>
    </location>
</feature>
<name>A0ABR3W5F3_9PEZI</name>
<evidence type="ECO:0000313" key="6">
    <source>
        <dbReference type="EMBL" id="KAL1853615.1"/>
    </source>
</evidence>
<accession>A0ABR3W5F3</accession>
<gene>
    <name evidence="6" type="primary">BTS1_1</name>
    <name evidence="6" type="ORF">Daus18300_011738</name>
</gene>
<dbReference type="InterPro" id="IPR000092">
    <property type="entry name" value="Polyprenyl_synt"/>
</dbReference>
<keyword evidence="2" id="KW-0479">Metal-binding</keyword>
<comment type="similarity">
    <text evidence="4">Belongs to the FPP/GGPP synthase family.</text>
</comment>
<keyword evidence="1 4" id="KW-0808">Transferase</keyword>
<dbReference type="CDD" id="cd00685">
    <property type="entry name" value="Trans_IPPS_HT"/>
    <property type="match status" value="1"/>
</dbReference>
<evidence type="ECO:0000256" key="1">
    <source>
        <dbReference type="ARBA" id="ARBA00022679"/>
    </source>
</evidence>
<sequence length="402" mass="45292">METETRPPGPWLSRPKVYKRDRSTPNLSEQQSAKRASHPRTKIHVPHVSIGSLGSESQDGLGPGDNDKCLVVENNVDCFRGDPERFTAADLNFSWTEEEDRIILAPYDYIASNSGKEFRTLILNAFNAWFEVAPENLTIICDVVRMLHTSSLLIDDIQDHSLLRRGQPVAHSIYGVAQTINTANYVYFLAVNELRKLHNAAAALEVFNAEMLNLHRGQGQELYWRDTLTCPSEDEYIKMVSNKTGGLFRMAVKLMQSQMSPDADPFVSHTRGAEINCDALVRLLGLVFQIADDYKNLTAVEYTASKGYCEDLTEGKFSFPVIHSIHSNPTDRRLVQILAQKTTDAEIKKCAVNYMELTGSLDYTKRVVGVLIQRARNEIQKIDQGRNKSQGIIELLDRMALK</sequence>
<dbReference type="EMBL" id="JAWRVE010000147">
    <property type="protein sequence ID" value="KAL1853615.1"/>
    <property type="molecule type" value="Genomic_DNA"/>
</dbReference>
<dbReference type="Gene3D" id="1.10.600.10">
    <property type="entry name" value="Farnesyl Diphosphate Synthase"/>
    <property type="match status" value="1"/>
</dbReference>
<dbReference type="PROSITE" id="PS00444">
    <property type="entry name" value="POLYPRENYL_SYNTHASE_2"/>
    <property type="match status" value="1"/>
</dbReference>
<organism evidence="6 7">
    <name type="scientific">Diaporthe australafricana</name>
    <dbReference type="NCBI Taxonomy" id="127596"/>
    <lineage>
        <taxon>Eukaryota</taxon>
        <taxon>Fungi</taxon>
        <taxon>Dikarya</taxon>
        <taxon>Ascomycota</taxon>
        <taxon>Pezizomycotina</taxon>
        <taxon>Sordariomycetes</taxon>
        <taxon>Sordariomycetidae</taxon>
        <taxon>Diaporthales</taxon>
        <taxon>Diaporthaceae</taxon>
        <taxon>Diaporthe</taxon>
    </lineage>
</organism>
<evidence type="ECO:0000256" key="4">
    <source>
        <dbReference type="RuleBase" id="RU004466"/>
    </source>
</evidence>
<dbReference type="Proteomes" id="UP001583177">
    <property type="component" value="Unassembled WGS sequence"/>
</dbReference>
<feature type="compositionally biased region" description="Polar residues" evidence="5">
    <location>
        <begin position="24"/>
        <end position="34"/>
    </location>
</feature>
<dbReference type="SUPFAM" id="SSF48576">
    <property type="entry name" value="Terpenoid synthases"/>
    <property type="match status" value="1"/>
</dbReference>
<dbReference type="Pfam" id="PF00348">
    <property type="entry name" value="polyprenyl_synt"/>
    <property type="match status" value="1"/>
</dbReference>